<dbReference type="RefSeq" id="WP_378305516.1">
    <property type="nucleotide sequence ID" value="NZ_JBHUKS010000012.1"/>
</dbReference>
<feature type="transmembrane region" description="Helical" evidence="1">
    <location>
        <begin position="42"/>
        <end position="60"/>
    </location>
</feature>
<evidence type="ECO:0000313" key="3">
    <source>
        <dbReference type="Proteomes" id="UP001597483"/>
    </source>
</evidence>
<sequence length="97" mass="10773">MLPHRDRSALRKIEEELAASDPVFAAKLSEGGPPTQSRRWQAILVGAEVTALLMLVFGLMAGETGWFLWGLVAVPPLVWAHRSLLRRGRERTADDQP</sequence>
<dbReference type="Pfam" id="PF11239">
    <property type="entry name" value="DUF3040"/>
    <property type="match status" value="1"/>
</dbReference>
<comment type="caution">
    <text evidence="2">The sequence shown here is derived from an EMBL/GenBank/DDBJ whole genome shotgun (WGS) entry which is preliminary data.</text>
</comment>
<organism evidence="2 3">
    <name type="scientific">Amycolatopsis silviterrae</name>
    <dbReference type="NCBI Taxonomy" id="1656914"/>
    <lineage>
        <taxon>Bacteria</taxon>
        <taxon>Bacillati</taxon>
        <taxon>Actinomycetota</taxon>
        <taxon>Actinomycetes</taxon>
        <taxon>Pseudonocardiales</taxon>
        <taxon>Pseudonocardiaceae</taxon>
        <taxon>Amycolatopsis</taxon>
    </lineage>
</organism>
<proteinExistence type="predicted"/>
<feature type="transmembrane region" description="Helical" evidence="1">
    <location>
        <begin position="66"/>
        <end position="85"/>
    </location>
</feature>
<gene>
    <name evidence="2" type="ORF">ACFSVL_17905</name>
</gene>
<reference evidence="3" key="1">
    <citation type="journal article" date="2019" name="Int. J. Syst. Evol. Microbiol.">
        <title>The Global Catalogue of Microorganisms (GCM) 10K type strain sequencing project: providing services to taxonomists for standard genome sequencing and annotation.</title>
        <authorList>
            <consortium name="The Broad Institute Genomics Platform"/>
            <consortium name="The Broad Institute Genome Sequencing Center for Infectious Disease"/>
            <person name="Wu L."/>
            <person name="Ma J."/>
        </authorList>
    </citation>
    <scope>NUCLEOTIDE SEQUENCE [LARGE SCALE GENOMIC DNA]</scope>
    <source>
        <strain evidence="3">CGMCC 4.7641</strain>
    </source>
</reference>
<dbReference type="EMBL" id="JBHUKS010000012">
    <property type="protein sequence ID" value="MFD2469267.1"/>
    <property type="molecule type" value="Genomic_DNA"/>
</dbReference>
<keyword evidence="3" id="KW-1185">Reference proteome</keyword>
<keyword evidence="1" id="KW-0472">Membrane</keyword>
<protein>
    <submittedName>
        <fullName evidence="2">DUF3040 domain-containing protein</fullName>
    </submittedName>
</protein>
<name>A0ABW5H7K1_9PSEU</name>
<keyword evidence="1" id="KW-1133">Transmembrane helix</keyword>
<evidence type="ECO:0000313" key="2">
    <source>
        <dbReference type="EMBL" id="MFD2469267.1"/>
    </source>
</evidence>
<dbReference type="Proteomes" id="UP001597483">
    <property type="component" value="Unassembled WGS sequence"/>
</dbReference>
<dbReference type="InterPro" id="IPR021401">
    <property type="entry name" value="DUF3040"/>
</dbReference>
<keyword evidence="1" id="KW-0812">Transmembrane</keyword>
<accession>A0ABW5H7K1</accession>
<evidence type="ECO:0000256" key="1">
    <source>
        <dbReference type="SAM" id="Phobius"/>
    </source>
</evidence>